<dbReference type="OrthoDB" id="23906at2157"/>
<dbReference type="GO" id="GO:0004823">
    <property type="term" value="F:leucine-tRNA ligase activity"/>
    <property type="evidence" value="ECO:0007669"/>
    <property type="project" value="UniProtKB-UniRule"/>
</dbReference>
<reference evidence="11 12" key="1">
    <citation type="submission" date="2019-10" db="EMBL/GenBank/DDBJ databases">
        <title>Genome Sequences from Six Type Strain Members of the Archaeal Family Sulfolobaceae: Acidianus ambivalens, Acidianus infernus, Metallosphaera prunae, Stygiolobus azoricus, Sulfolobus metallicus, and Sulfurisphaera ohwakuensis.</title>
        <authorList>
            <person name="Counts J.A."/>
            <person name="Kelly R.M."/>
        </authorList>
    </citation>
    <scope>NUCLEOTIDE SEQUENCE [LARGE SCALE GENOMIC DNA]</scope>
    <source>
        <strain evidence="11 12">FC6</strain>
    </source>
</reference>
<proteinExistence type="inferred from homology"/>
<keyword evidence="7 8" id="KW-0030">Aminoacyl-tRNA synthetase</keyword>
<dbReference type="Gene3D" id="3.40.50.620">
    <property type="entry name" value="HUPs"/>
    <property type="match status" value="1"/>
</dbReference>
<gene>
    <name evidence="8 11" type="primary">leuS</name>
    <name evidence="11" type="ORF">D1868_00685</name>
</gene>
<dbReference type="InterPro" id="IPR020791">
    <property type="entry name" value="Leu-tRNA-lgase_arc"/>
</dbReference>
<dbReference type="SUPFAM" id="SSF52374">
    <property type="entry name" value="Nucleotidylyl transferase"/>
    <property type="match status" value="1"/>
</dbReference>
<dbReference type="Pfam" id="PF00133">
    <property type="entry name" value="tRNA-synt_1"/>
    <property type="match status" value="1"/>
</dbReference>
<keyword evidence="4 8" id="KW-0547">Nucleotide-binding</keyword>
<comment type="catalytic activity">
    <reaction evidence="8">
        <text>tRNA(Leu) + L-leucine + ATP = L-leucyl-tRNA(Leu) + AMP + diphosphate</text>
        <dbReference type="Rhea" id="RHEA:11688"/>
        <dbReference type="Rhea" id="RHEA-COMP:9613"/>
        <dbReference type="Rhea" id="RHEA-COMP:9622"/>
        <dbReference type="ChEBI" id="CHEBI:30616"/>
        <dbReference type="ChEBI" id="CHEBI:33019"/>
        <dbReference type="ChEBI" id="CHEBI:57427"/>
        <dbReference type="ChEBI" id="CHEBI:78442"/>
        <dbReference type="ChEBI" id="CHEBI:78494"/>
        <dbReference type="ChEBI" id="CHEBI:456215"/>
        <dbReference type="EC" id="6.1.1.4"/>
    </reaction>
</comment>
<dbReference type="Gene3D" id="1.10.10.720">
    <property type="entry name" value="leucyl-tRNA synthetase"/>
    <property type="match status" value="1"/>
</dbReference>
<feature type="domain" description="Methionyl/Valyl/Leucyl/Isoleucyl-tRNA synthetase anticodon-binding" evidence="10">
    <location>
        <begin position="695"/>
        <end position="820"/>
    </location>
</feature>
<dbReference type="PANTHER" id="PTHR45794:SF1">
    <property type="entry name" value="LEUCINE--TRNA LIGASE, CYTOPLASMIC"/>
    <property type="match status" value="1"/>
</dbReference>
<evidence type="ECO:0000259" key="9">
    <source>
        <dbReference type="Pfam" id="PF00133"/>
    </source>
</evidence>
<dbReference type="Proteomes" id="UP000423396">
    <property type="component" value="Chromosome"/>
</dbReference>
<comment type="similarity">
    <text evidence="1 8">Belongs to the class-I aminoacyl-tRNA synthetase family.</text>
</comment>
<dbReference type="SUPFAM" id="SSF47323">
    <property type="entry name" value="Anticodon-binding domain of a subclass of class I aminoacyl-tRNA synthetases"/>
    <property type="match status" value="1"/>
</dbReference>
<dbReference type="Gene3D" id="1.10.730.10">
    <property type="entry name" value="Isoleucyl-tRNA Synthetase, Domain 1"/>
    <property type="match status" value="1"/>
</dbReference>
<dbReference type="GO" id="GO:0002161">
    <property type="term" value="F:aminoacyl-tRNA deacylase activity"/>
    <property type="evidence" value="ECO:0007669"/>
    <property type="project" value="InterPro"/>
</dbReference>
<dbReference type="NCBIfam" id="TIGR00395">
    <property type="entry name" value="leuS_arch"/>
    <property type="match status" value="1"/>
</dbReference>
<protein>
    <recommendedName>
        <fullName evidence="8">Leucine--tRNA ligase</fullName>
        <ecNumber evidence="8">6.1.1.4</ecNumber>
    </recommendedName>
    <alternativeName>
        <fullName evidence="8">Leucyl-tRNA synthetase</fullName>
        <shortName evidence="8">LeuRS</shortName>
    </alternativeName>
</protein>
<evidence type="ECO:0000256" key="1">
    <source>
        <dbReference type="ARBA" id="ARBA00005594"/>
    </source>
</evidence>
<dbReference type="InterPro" id="IPR013155">
    <property type="entry name" value="M/V/L/I-tRNA-synth_anticd-bd"/>
</dbReference>
<evidence type="ECO:0000256" key="5">
    <source>
        <dbReference type="ARBA" id="ARBA00022840"/>
    </source>
</evidence>
<keyword evidence="12" id="KW-1185">Reference proteome</keyword>
<dbReference type="SUPFAM" id="SSF50677">
    <property type="entry name" value="ValRS/IleRS/LeuRS editing domain"/>
    <property type="match status" value="1"/>
</dbReference>
<feature type="binding site" evidence="8">
    <location>
        <position position="624"/>
    </location>
    <ligand>
        <name>ATP</name>
        <dbReference type="ChEBI" id="CHEBI:30616"/>
    </ligand>
</feature>
<dbReference type="RefSeq" id="WP_156004842.1">
    <property type="nucleotide sequence ID" value="NZ_CP045483.1"/>
</dbReference>
<evidence type="ECO:0000256" key="7">
    <source>
        <dbReference type="ARBA" id="ARBA00023146"/>
    </source>
</evidence>
<organism evidence="11 12">
    <name type="scientific">Stygiolobus azoricus</name>
    <dbReference type="NCBI Taxonomy" id="41675"/>
    <lineage>
        <taxon>Archaea</taxon>
        <taxon>Thermoproteota</taxon>
        <taxon>Thermoprotei</taxon>
        <taxon>Sulfolobales</taxon>
        <taxon>Sulfolobaceae</taxon>
        <taxon>Stygiolobus</taxon>
    </lineage>
</organism>
<dbReference type="EC" id="6.1.1.4" evidence="8"/>
<dbReference type="GO" id="GO:0005524">
    <property type="term" value="F:ATP binding"/>
    <property type="evidence" value="ECO:0007669"/>
    <property type="project" value="UniProtKB-UniRule"/>
</dbReference>
<dbReference type="HAMAP" id="MF_00049_A">
    <property type="entry name" value="Leu_tRNA_synth_A"/>
    <property type="match status" value="1"/>
</dbReference>
<dbReference type="InterPro" id="IPR014729">
    <property type="entry name" value="Rossmann-like_a/b/a_fold"/>
</dbReference>
<dbReference type="InterPro" id="IPR009008">
    <property type="entry name" value="Val/Leu/Ile-tRNA-synth_edit"/>
</dbReference>
<dbReference type="Gene3D" id="3.90.740.10">
    <property type="entry name" value="Valyl/Leucyl/Isoleucyl-tRNA synthetase, editing domain"/>
    <property type="match status" value="1"/>
</dbReference>
<dbReference type="PANTHER" id="PTHR45794">
    <property type="entry name" value="LEUCYL-TRNA SYNTHETASE"/>
    <property type="match status" value="1"/>
</dbReference>
<dbReference type="InterPro" id="IPR002300">
    <property type="entry name" value="aa-tRNA-synth_Ia"/>
</dbReference>
<evidence type="ECO:0000313" key="11">
    <source>
        <dbReference type="EMBL" id="QGR18657.1"/>
    </source>
</evidence>
<evidence type="ECO:0000256" key="3">
    <source>
        <dbReference type="ARBA" id="ARBA00022598"/>
    </source>
</evidence>
<dbReference type="InterPro" id="IPR009080">
    <property type="entry name" value="tRNAsynth_Ia_anticodon-bd"/>
</dbReference>
<name>A0A650CMD0_9CREN</name>
<evidence type="ECO:0000256" key="4">
    <source>
        <dbReference type="ARBA" id="ARBA00022741"/>
    </source>
</evidence>
<evidence type="ECO:0000256" key="6">
    <source>
        <dbReference type="ARBA" id="ARBA00022917"/>
    </source>
</evidence>
<dbReference type="GO" id="GO:0005737">
    <property type="term" value="C:cytoplasm"/>
    <property type="evidence" value="ECO:0007669"/>
    <property type="project" value="UniProtKB-SubCell"/>
</dbReference>
<evidence type="ECO:0000256" key="8">
    <source>
        <dbReference type="HAMAP-Rule" id="MF_00049"/>
    </source>
</evidence>
<feature type="domain" description="Aminoacyl-tRNA synthetase class Ia" evidence="9">
    <location>
        <begin position="13"/>
        <end position="660"/>
    </location>
</feature>
<evidence type="ECO:0000256" key="2">
    <source>
        <dbReference type="ARBA" id="ARBA00022490"/>
    </source>
</evidence>
<dbReference type="KEGG" id="sazo:D1868_00685"/>
<keyword evidence="6 8" id="KW-0648">Protein biosynthesis</keyword>
<feature type="short sequence motif" description="'KMSKS' region" evidence="8">
    <location>
        <begin position="621"/>
        <end position="625"/>
    </location>
</feature>
<feature type="short sequence motif" description="'HIGH' region" evidence="8">
    <location>
        <begin position="42"/>
        <end position="52"/>
    </location>
</feature>
<dbReference type="EMBL" id="CP045483">
    <property type="protein sequence ID" value="QGR18657.1"/>
    <property type="molecule type" value="Genomic_DNA"/>
</dbReference>
<dbReference type="Gene3D" id="3.30.2320.20">
    <property type="entry name" value="Class I aminoacyl-tRNA synthetases (RS)"/>
    <property type="match status" value="1"/>
</dbReference>
<evidence type="ECO:0000259" key="10">
    <source>
        <dbReference type="Pfam" id="PF08264"/>
    </source>
</evidence>
<keyword evidence="3 8" id="KW-0436">Ligase</keyword>
<dbReference type="Pfam" id="PF08264">
    <property type="entry name" value="Anticodon_1"/>
    <property type="match status" value="1"/>
</dbReference>
<dbReference type="NCBIfam" id="NF008957">
    <property type="entry name" value="PRK12300.1"/>
    <property type="match status" value="1"/>
</dbReference>
<dbReference type="InterPro" id="IPR004493">
    <property type="entry name" value="Leu-tRNA-synth_Ia_arc/euk"/>
</dbReference>
<keyword evidence="5 8" id="KW-0067">ATP-binding</keyword>
<keyword evidence="2 8" id="KW-0963">Cytoplasm</keyword>
<accession>A0A650CMD0</accession>
<dbReference type="GeneID" id="42797549"/>
<sequence>MSVSTFLNEIASKWQKAWEENKLYEVDAEEGKPKKFITVAFPYTNSPLHIGHGRTYITGDIYARYLKMKGYNVLFPFAFQYTGTPILSIAEAVRRKDEDIISTFVKIYGIPESEVEKFSDPQYLAEYFTKDMERTAKTLGLSVDWRRKFTTVDPYFEKFVQWQYKKLMEMGFLKKEKSAVAYCPNDQFPVGMHDTRGDIEPEIIDVDVIYFPSEEGLFFPAATSRPETVFGAIALLINPNTEYVISVDKKRGRKVVLSRYAYEKLKYQIELEVERSVKPNELLTFRVKNPLTNKDMKIIKSKYVEPKQGTGIVMAVPAHEPIHYLALTELGESFEIIPVIYTDDYGDIPASDVLALAQTTNPQELKDYIDTLYRTEYHKGVIREDILDYVPNFLKDAVKERVVNKSVREARKAVVEMLKNLDSHFTIYEITNGPIYCRCGSEIVVKLVDEQWFINYSNSIWKASTLKALEKIKFVPEDTRREMEKVVFNMQPRAFTRSRGLGVRLPWDDKEIIDSLSDSTIYTAFYTISHKIKNLDLNKLDDKFWDYVMLGRGSQPELGAEVNDIRKEFTYWYPVDSRHSGRDLIQNHLAYYIYHHVAIFGENLLPKQIVTNGFIRVGGKKMSKSFGNIYPLSKAISEYGVDTVRLALTSTSSIGDDIEFNASIAKSIGDQLKHIHDYIVALLKAPSTQEIRKPDLWLSSIVSDFVKKVDESIDKLDLRSAYIIVYYTMYETVKDYVELTNGIVNRDILLSVLSTWIRMMAPFTPHIAEELWHYFNDSFVVNQKFPEPSELKYDGSSLLEIEYLRLLVDKVNQLSASMNKEPEKLVIYVNSDQELKKMLRRAIRAIQERKTLRDFISEVGEDSMSKKLYEVASELPYLVRELYLQNELNEEKVLVSNLKFIMNKLNLTEIVIYDAKDQLSPDIKGKKELALPLNPGIVII</sequence>
<dbReference type="AlphaFoldDB" id="A0A650CMD0"/>
<evidence type="ECO:0000313" key="12">
    <source>
        <dbReference type="Proteomes" id="UP000423396"/>
    </source>
</evidence>
<comment type="subcellular location">
    <subcellularLocation>
        <location evidence="8">Cytoplasm</location>
    </subcellularLocation>
</comment>
<dbReference type="GO" id="GO:0006429">
    <property type="term" value="P:leucyl-tRNA aminoacylation"/>
    <property type="evidence" value="ECO:0007669"/>
    <property type="project" value="UniProtKB-UniRule"/>
</dbReference>